<keyword evidence="1" id="KW-0812">Transmembrane</keyword>
<comment type="caution">
    <text evidence="2">The sequence shown here is derived from an EMBL/GenBank/DDBJ whole genome shotgun (WGS) entry which is preliminary data.</text>
</comment>
<keyword evidence="1" id="KW-0472">Membrane</keyword>
<dbReference type="AlphaFoldDB" id="A0A101LXF2"/>
<protein>
    <submittedName>
        <fullName evidence="2">Uncharacterized protein</fullName>
    </submittedName>
</protein>
<sequence length="69" mass="7249">MELLDHSLVSGFTLYIDLVVMDLLAPWLPSTGSAALSIAYTFASVAFTSMVYATATGGTETDAEATDRA</sequence>
<geneLocation type="mitochondrion" evidence="2"/>
<keyword evidence="1" id="KW-1133">Transmembrane helix</keyword>
<reference evidence="2" key="1">
    <citation type="journal article" date="2015" name="Genome Biol. Evol.">
        <title>Organellar Genomes of White Spruce (Picea glauca): Assembly and Annotation.</title>
        <authorList>
            <person name="Jackman S.D."/>
            <person name="Warren R.L."/>
            <person name="Gibb E.A."/>
            <person name="Vandervalk B.P."/>
            <person name="Mohamadi H."/>
            <person name="Chu J."/>
            <person name="Raymond A."/>
            <person name="Pleasance S."/>
            <person name="Coope R."/>
            <person name="Wildung M.R."/>
            <person name="Ritland C.E."/>
            <person name="Bousquet J."/>
            <person name="Jones S.J."/>
            <person name="Bohlmann J."/>
            <person name="Birol I."/>
        </authorList>
    </citation>
    <scope>NUCLEOTIDE SEQUENCE [LARGE SCALE GENOMIC DNA]</scope>
    <source>
        <tissue evidence="2">Flushing bud</tissue>
    </source>
</reference>
<evidence type="ECO:0000313" key="2">
    <source>
        <dbReference type="EMBL" id="KUM47094.1"/>
    </source>
</evidence>
<proteinExistence type="predicted"/>
<keyword evidence="2" id="KW-0496">Mitochondrion</keyword>
<organism evidence="2">
    <name type="scientific">Picea glauca</name>
    <name type="common">White spruce</name>
    <name type="synonym">Pinus glauca</name>
    <dbReference type="NCBI Taxonomy" id="3330"/>
    <lineage>
        <taxon>Eukaryota</taxon>
        <taxon>Viridiplantae</taxon>
        <taxon>Streptophyta</taxon>
        <taxon>Embryophyta</taxon>
        <taxon>Tracheophyta</taxon>
        <taxon>Spermatophyta</taxon>
        <taxon>Pinopsida</taxon>
        <taxon>Pinidae</taxon>
        <taxon>Conifers I</taxon>
        <taxon>Pinales</taxon>
        <taxon>Pinaceae</taxon>
        <taxon>Picea</taxon>
    </lineage>
</organism>
<feature type="transmembrane region" description="Helical" evidence="1">
    <location>
        <begin position="7"/>
        <end position="28"/>
    </location>
</feature>
<gene>
    <name evidence="2" type="ORF">ABT39_MTgene6100</name>
</gene>
<accession>A0A101LXF2</accession>
<feature type="transmembrane region" description="Helical" evidence="1">
    <location>
        <begin position="34"/>
        <end position="53"/>
    </location>
</feature>
<name>A0A101LXF2_PICGL</name>
<dbReference type="EMBL" id="LKAM01000008">
    <property type="protein sequence ID" value="KUM47094.1"/>
    <property type="molecule type" value="Genomic_DNA"/>
</dbReference>
<evidence type="ECO:0000256" key="1">
    <source>
        <dbReference type="SAM" id="Phobius"/>
    </source>
</evidence>